<dbReference type="Gene3D" id="3.30.70.360">
    <property type="match status" value="1"/>
</dbReference>
<dbReference type="GO" id="GO:1990845">
    <property type="term" value="P:adaptive thermogenesis"/>
    <property type="evidence" value="ECO:0007669"/>
    <property type="project" value="UniProtKB-ARBA"/>
</dbReference>
<dbReference type="EMBL" id="CAIIXF020000005">
    <property type="protein sequence ID" value="CAH1783895.1"/>
    <property type="molecule type" value="Genomic_DNA"/>
</dbReference>
<evidence type="ECO:0000256" key="12">
    <source>
        <dbReference type="ARBA" id="ARBA00047866"/>
    </source>
</evidence>
<dbReference type="FunFam" id="1.10.150.900:FF:000003">
    <property type="entry name" value="N-fatty-acyl-amino acid synthase/hydrolase PM20D1"/>
    <property type="match status" value="1"/>
</dbReference>
<evidence type="ECO:0000256" key="5">
    <source>
        <dbReference type="ARBA" id="ARBA00022801"/>
    </source>
</evidence>
<dbReference type="OrthoDB" id="3064516at2759"/>
<keyword evidence="6" id="KW-0862">Zinc</keyword>
<evidence type="ECO:0000256" key="17">
    <source>
        <dbReference type="ARBA" id="ARBA00048402"/>
    </source>
</evidence>
<evidence type="ECO:0000256" key="9">
    <source>
        <dbReference type="ARBA" id="ARBA00047450"/>
    </source>
</evidence>
<dbReference type="GO" id="GO:0043604">
    <property type="term" value="P:amide biosynthetic process"/>
    <property type="evidence" value="ECO:0007669"/>
    <property type="project" value="TreeGrafter"/>
</dbReference>
<evidence type="ECO:0000256" key="22">
    <source>
        <dbReference type="ARBA" id="ARBA00048827"/>
    </source>
</evidence>
<dbReference type="GO" id="GO:0004046">
    <property type="term" value="F:aminoacylase activity"/>
    <property type="evidence" value="ECO:0007669"/>
    <property type="project" value="UniProtKB-EC"/>
</dbReference>
<evidence type="ECO:0000256" key="6">
    <source>
        <dbReference type="ARBA" id="ARBA00022833"/>
    </source>
</evidence>
<dbReference type="Pfam" id="PF01546">
    <property type="entry name" value="Peptidase_M20"/>
    <property type="match status" value="1"/>
</dbReference>
<comment type="catalytic activity">
    <reaction evidence="13">
        <text>(5Z,8Z,11Z,14Z)-eicosatetraenoate + L-phenylalanine = N-(5Z,8Z,11Z,14Z-eicosatetraenoyl)-L-phenylalanine + H2O</text>
        <dbReference type="Rhea" id="RHEA:51312"/>
        <dbReference type="ChEBI" id="CHEBI:15377"/>
        <dbReference type="ChEBI" id="CHEBI:32395"/>
        <dbReference type="ChEBI" id="CHEBI:58095"/>
        <dbReference type="ChEBI" id="CHEBI:134022"/>
    </reaction>
    <physiologicalReaction direction="left-to-right" evidence="13">
        <dbReference type="Rhea" id="RHEA:51313"/>
    </physiologicalReaction>
    <physiologicalReaction direction="right-to-left" evidence="13">
        <dbReference type="Rhea" id="RHEA:51314"/>
    </physiologicalReaction>
</comment>
<evidence type="ECO:0000256" key="2">
    <source>
        <dbReference type="ARBA" id="ARBA00006247"/>
    </source>
</evidence>
<comment type="catalytic activity">
    <reaction evidence="16">
        <text>N-(9Z-octadecenoyl)-L-asparagine + H2O = L-asparagine + (9Z)-octadecenoate</text>
        <dbReference type="Rhea" id="RHEA:64136"/>
        <dbReference type="ChEBI" id="CHEBI:15377"/>
        <dbReference type="ChEBI" id="CHEBI:30823"/>
        <dbReference type="ChEBI" id="CHEBI:58048"/>
        <dbReference type="ChEBI" id="CHEBI:149730"/>
    </reaction>
    <physiologicalReaction direction="left-to-right" evidence="16">
        <dbReference type="Rhea" id="RHEA:64137"/>
    </physiologicalReaction>
</comment>
<comment type="catalytic activity">
    <reaction evidence="20">
        <text>N-(9Z-octadecenoyl)-L-glutamine + H2O = L-glutamine + (9Z)-octadecenoate</text>
        <dbReference type="Rhea" id="RHEA:51356"/>
        <dbReference type="ChEBI" id="CHEBI:15377"/>
        <dbReference type="ChEBI" id="CHEBI:30823"/>
        <dbReference type="ChEBI" id="CHEBI:58359"/>
        <dbReference type="ChEBI" id="CHEBI:134033"/>
    </reaction>
    <physiologicalReaction direction="left-to-right" evidence="20">
        <dbReference type="Rhea" id="RHEA:51357"/>
    </physiologicalReaction>
</comment>
<evidence type="ECO:0000256" key="26">
    <source>
        <dbReference type="ARBA" id="ARBA00049457"/>
    </source>
</evidence>
<evidence type="ECO:0000256" key="18">
    <source>
        <dbReference type="ARBA" id="ARBA00048579"/>
    </source>
</evidence>
<dbReference type="InterPro" id="IPR036264">
    <property type="entry name" value="Bact_exopeptidase_dim_dom"/>
</dbReference>
<feature type="domain" description="Peptidase M20 dimerisation" evidence="28">
    <location>
        <begin position="240"/>
        <end position="375"/>
    </location>
</feature>
<dbReference type="InterPro" id="IPR002933">
    <property type="entry name" value="Peptidase_M20"/>
</dbReference>
<evidence type="ECO:0000256" key="25">
    <source>
        <dbReference type="ARBA" id="ARBA00049100"/>
    </source>
</evidence>
<feature type="signal peptide" evidence="27">
    <location>
        <begin position="1"/>
        <end position="27"/>
    </location>
</feature>
<accession>A0A8S4NQ98</accession>
<dbReference type="SUPFAM" id="SSF53187">
    <property type="entry name" value="Zn-dependent exopeptidases"/>
    <property type="match status" value="1"/>
</dbReference>
<comment type="catalytic activity">
    <reaction evidence="12">
        <text>N-(9Z-octadecenoyl)-L-tyrosine + H2O = L-tyrosine + (9Z)-octadecenoate</text>
        <dbReference type="Rhea" id="RHEA:64184"/>
        <dbReference type="ChEBI" id="CHEBI:15377"/>
        <dbReference type="ChEBI" id="CHEBI:30823"/>
        <dbReference type="ChEBI" id="CHEBI:58315"/>
        <dbReference type="ChEBI" id="CHEBI:149734"/>
    </reaction>
    <physiologicalReaction direction="left-to-right" evidence="12">
        <dbReference type="Rhea" id="RHEA:64185"/>
    </physiologicalReaction>
</comment>
<dbReference type="InterPro" id="IPR011650">
    <property type="entry name" value="Peptidase_M20_dimer"/>
</dbReference>
<evidence type="ECO:0000256" key="23">
    <source>
        <dbReference type="ARBA" id="ARBA00048840"/>
    </source>
</evidence>
<evidence type="ECO:0000256" key="19">
    <source>
        <dbReference type="ARBA" id="ARBA00048597"/>
    </source>
</evidence>
<comment type="pathway">
    <text evidence="1">Lipid metabolism; fatty acid metabolism.</text>
</comment>
<dbReference type="GO" id="GO:0046872">
    <property type="term" value="F:metal ion binding"/>
    <property type="evidence" value="ECO:0007669"/>
    <property type="project" value="UniProtKB-KW"/>
</dbReference>
<dbReference type="PANTHER" id="PTHR45962:SF1">
    <property type="entry name" value="N-FATTY-ACYL-AMINO ACID SYNTHASE_HYDROLASE PM20D1"/>
    <property type="match status" value="1"/>
</dbReference>
<keyword evidence="27" id="KW-0732">Signal</keyword>
<comment type="catalytic activity">
    <reaction evidence="25">
        <text>N-(5Z,8Z,11Z,14Z-eicosatetraenoyl)-L-serine + H2O = (5Z,8Z,11Z,14Z)-eicosatetraenoate + L-serine</text>
        <dbReference type="Rhea" id="RHEA:64116"/>
        <dbReference type="ChEBI" id="CHEBI:15377"/>
        <dbReference type="ChEBI" id="CHEBI:32395"/>
        <dbReference type="ChEBI" id="CHEBI:33384"/>
        <dbReference type="ChEBI" id="CHEBI:149697"/>
    </reaction>
    <physiologicalReaction direction="left-to-right" evidence="25">
        <dbReference type="Rhea" id="RHEA:64117"/>
    </physiologicalReaction>
    <physiologicalReaction direction="right-to-left" evidence="25">
        <dbReference type="Rhea" id="RHEA:64118"/>
    </physiologicalReaction>
</comment>
<comment type="function">
    <text evidence="8">Secreted enzyme that regulates the endogenous N-fatty acyl amino acid (NAAs) tissue and circulating levels by functioning as a bidirectional NAA synthase/hydrolase. It condenses free fatty acids and free amino acids to generate NAAs and bidirectionally catalyzes the reverse hydrolysis reaction. Some of these NAAs stimulate oxidative metabolism via mitochondrial uncoupling, increasing energy expenditure in a UPC1-independent manner. Thereby, this secreted protein may indirectly regulate whole body energy expenditure. PM20D1 circulates in tight association with both low- and high-density (LDL and HDL,respectively) lipoprotein particles.</text>
</comment>
<comment type="catalytic activity">
    <reaction evidence="11">
        <text>N-octadecanoyl-L-phenylalanine + H2O = octadecanoate + L-phenylalanine</text>
        <dbReference type="Rhea" id="RHEA:64128"/>
        <dbReference type="ChEBI" id="CHEBI:15377"/>
        <dbReference type="ChEBI" id="CHEBI:25629"/>
        <dbReference type="ChEBI" id="CHEBI:58095"/>
        <dbReference type="ChEBI" id="CHEBI:149700"/>
    </reaction>
    <physiologicalReaction direction="left-to-right" evidence="11">
        <dbReference type="Rhea" id="RHEA:64129"/>
    </physiologicalReaction>
</comment>
<comment type="catalytic activity">
    <reaction evidence="21">
        <text>N-(9Z-octadecenoyl)-L-tryptophan + H2O = L-tryptophan + (9Z)-octadecenoate</text>
        <dbReference type="Rhea" id="RHEA:64176"/>
        <dbReference type="ChEBI" id="CHEBI:15377"/>
        <dbReference type="ChEBI" id="CHEBI:30823"/>
        <dbReference type="ChEBI" id="CHEBI:57912"/>
        <dbReference type="ChEBI" id="CHEBI:149733"/>
    </reaction>
    <physiologicalReaction direction="left-to-right" evidence="21">
        <dbReference type="Rhea" id="RHEA:64177"/>
    </physiologicalReaction>
</comment>
<dbReference type="GO" id="GO:0043605">
    <property type="term" value="P:amide catabolic process"/>
    <property type="evidence" value="ECO:0007669"/>
    <property type="project" value="UniProtKB-ARBA"/>
</dbReference>
<dbReference type="GO" id="GO:0008233">
    <property type="term" value="F:peptidase activity"/>
    <property type="evidence" value="ECO:0007669"/>
    <property type="project" value="UniProtKB-KW"/>
</dbReference>
<gene>
    <name evidence="29" type="ORF">OFUS_LOCUS10171</name>
</gene>
<evidence type="ECO:0000313" key="29">
    <source>
        <dbReference type="EMBL" id="CAH1783895.1"/>
    </source>
</evidence>
<keyword evidence="4" id="KW-0479">Metal-binding</keyword>
<name>A0A8S4NQ98_OWEFU</name>
<evidence type="ECO:0000256" key="11">
    <source>
        <dbReference type="ARBA" id="ARBA00047723"/>
    </source>
</evidence>
<evidence type="ECO:0000256" key="7">
    <source>
        <dbReference type="ARBA" id="ARBA00034698"/>
    </source>
</evidence>
<dbReference type="Gene3D" id="1.10.150.900">
    <property type="match status" value="1"/>
</dbReference>
<feature type="chain" id="PRO_5035830166" description="Peptidase M20 dimerisation domain-containing protein" evidence="27">
    <location>
        <begin position="28"/>
        <end position="503"/>
    </location>
</feature>
<evidence type="ECO:0000256" key="16">
    <source>
        <dbReference type="ARBA" id="ARBA00048380"/>
    </source>
</evidence>
<comment type="catalytic activity">
    <reaction evidence="10">
        <text>N-(4Z,7Z,10Z,13Z,16Z,19Z-docosahexaenoyl)-L-phenylalanine + H2O = (4Z,7Z,10Z,13Z,16Z,19Z)-docosahexaenoate + L-phenylalanine</text>
        <dbReference type="Rhea" id="RHEA:64132"/>
        <dbReference type="ChEBI" id="CHEBI:15377"/>
        <dbReference type="ChEBI" id="CHEBI:58095"/>
        <dbReference type="ChEBI" id="CHEBI:77016"/>
        <dbReference type="ChEBI" id="CHEBI:149701"/>
    </reaction>
    <physiologicalReaction direction="left-to-right" evidence="10">
        <dbReference type="Rhea" id="RHEA:64133"/>
    </physiologicalReaction>
</comment>
<dbReference type="GO" id="GO:0006508">
    <property type="term" value="P:proteolysis"/>
    <property type="evidence" value="ECO:0007669"/>
    <property type="project" value="UniProtKB-KW"/>
</dbReference>
<comment type="catalytic activity">
    <reaction evidence="17">
        <text>N-(5Z,8Z,11Z,14Z)-eicosatetraenoyl-glycine + H2O = (5Z,8Z,11Z,14Z)-eicosatetraenoate + glycine</text>
        <dbReference type="Rhea" id="RHEA:64108"/>
        <dbReference type="ChEBI" id="CHEBI:15377"/>
        <dbReference type="ChEBI" id="CHEBI:32395"/>
        <dbReference type="ChEBI" id="CHEBI:57305"/>
        <dbReference type="ChEBI" id="CHEBI:59002"/>
    </reaction>
    <physiologicalReaction direction="left-to-right" evidence="17">
        <dbReference type="Rhea" id="RHEA:64109"/>
    </physiologicalReaction>
    <physiologicalReaction direction="right-to-left" evidence="17">
        <dbReference type="Rhea" id="RHEA:64110"/>
    </physiologicalReaction>
</comment>
<evidence type="ECO:0000256" key="13">
    <source>
        <dbReference type="ARBA" id="ARBA00047874"/>
    </source>
</evidence>
<evidence type="ECO:0000256" key="14">
    <source>
        <dbReference type="ARBA" id="ARBA00047879"/>
    </source>
</evidence>
<comment type="catalytic activity">
    <reaction evidence="14">
        <text>N-hexadecanoyl-L-phenylalanine + H2O = hexadecanoate + L-phenylalanine</text>
        <dbReference type="Rhea" id="RHEA:64124"/>
        <dbReference type="ChEBI" id="CHEBI:7896"/>
        <dbReference type="ChEBI" id="CHEBI:15377"/>
        <dbReference type="ChEBI" id="CHEBI:58095"/>
        <dbReference type="ChEBI" id="CHEBI:149699"/>
    </reaction>
    <physiologicalReaction direction="left-to-right" evidence="14">
        <dbReference type="Rhea" id="RHEA:64125"/>
    </physiologicalReaction>
</comment>
<comment type="catalytic activity">
    <reaction evidence="23">
        <text>an N-acyl-aromatic L-alpha-amino acid + H2O = an aromatic L-alpha-amino acid + a carboxylate</text>
        <dbReference type="Rhea" id="RHEA:54184"/>
        <dbReference type="ChEBI" id="CHEBI:15377"/>
        <dbReference type="ChEBI" id="CHEBI:29067"/>
        <dbReference type="ChEBI" id="CHEBI:84824"/>
        <dbReference type="ChEBI" id="CHEBI:138093"/>
        <dbReference type="EC" id="3.5.1.114"/>
    </reaction>
    <physiologicalReaction direction="left-to-right" evidence="23">
        <dbReference type="Rhea" id="RHEA:54185"/>
    </physiologicalReaction>
    <physiologicalReaction direction="right-to-left" evidence="23">
        <dbReference type="Rhea" id="RHEA:54186"/>
    </physiologicalReaction>
</comment>
<dbReference type="SUPFAM" id="SSF55031">
    <property type="entry name" value="Bacterial exopeptidase dimerisation domain"/>
    <property type="match status" value="1"/>
</dbReference>
<evidence type="ECO:0000256" key="8">
    <source>
        <dbReference type="ARBA" id="ARBA00046147"/>
    </source>
</evidence>
<dbReference type="PANTHER" id="PTHR45962">
    <property type="entry name" value="N-FATTY-ACYL-AMINO ACID SYNTHASE/HYDROLASE PM20D1"/>
    <property type="match status" value="1"/>
</dbReference>
<organism evidence="29 30">
    <name type="scientific">Owenia fusiformis</name>
    <name type="common">Polychaete worm</name>
    <dbReference type="NCBI Taxonomy" id="6347"/>
    <lineage>
        <taxon>Eukaryota</taxon>
        <taxon>Metazoa</taxon>
        <taxon>Spiralia</taxon>
        <taxon>Lophotrochozoa</taxon>
        <taxon>Annelida</taxon>
        <taxon>Polychaeta</taxon>
        <taxon>Sedentaria</taxon>
        <taxon>Canalipalpata</taxon>
        <taxon>Sabellida</taxon>
        <taxon>Oweniida</taxon>
        <taxon>Oweniidae</taxon>
        <taxon>Owenia</taxon>
    </lineage>
</organism>
<keyword evidence="3" id="KW-0645">Protease</keyword>
<comment type="pathway">
    <text evidence="7">Amino-acid metabolism.</text>
</comment>
<evidence type="ECO:0000256" key="1">
    <source>
        <dbReference type="ARBA" id="ARBA00004872"/>
    </source>
</evidence>
<dbReference type="AlphaFoldDB" id="A0A8S4NQ98"/>
<evidence type="ECO:0000256" key="21">
    <source>
        <dbReference type="ARBA" id="ARBA00048822"/>
    </source>
</evidence>
<evidence type="ECO:0000259" key="28">
    <source>
        <dbReference type="Pfam" id="PF07687"/>
    </source>
</evidence>
<dbReference type="GO" id="GO:0006629">
    <property type="term" value="P:lipid metabolic process"/>
    <property type="evidence" value="ECO:0007669"/>
    <property type="project" value="UniProtKB-ARBA"/>
</dbReference>
<comment type="catalytic activity">
    <reaction evidence="19">
        <text>N-(9Z-octadecenoyl)-L-serine + H2O = L-serine + (9Z)-octadecenoate</text>
        <dbReference type="Rhea" id="RHEA:51352"/>
        <dbReference type="ChEBI" id="CHEBI:15377"/>
        <dbReference type="ChEBI" id="CHEBI:30823"/>
        <dbReference type="ChEBI" id="CHEBI:33384"/>
        <dbReference type="ChEBI" id="CHEBI:134031"/>
    </reaction>
    <physiologicalReaction direction="left-to-right" evidence="19">
        <dbReference type="Rhea" id="RHEA:51353"/>
    </physiologicalReaction>
</comment>
<evidence type="ECO:0000256" key="27">
    <source>
        <dbReference type="SAM" id="SignalP"/>
    </source>
</evidence>
<dbReference type="CDD" id="cd05674">
    <property type="entry name" value="M20_yscS"/>
    <property type="match status" value="1"/>
</dbReference>
<comment type="catalytic activity">
    <reaction evidence="15">
        <text>N-(9Z-octadecenoyl)-L-methionine + H2O = (9Z)-octadecenoate + L-methionine</text>
        <dbReference type="Rhea" id="RHEA:64144"/>
        <dbReference type="ChEBI" id="CHEBI:15377"/>
        <dbReference type="ChEBI" id="CHEBI:30823"/>
        <dbReference type="ChEBI" id="CHEBI:57844"/>
        <dbReference type="ChEBI" id="CHEBI:149732"/>
    </reaction>
    <physiologicalReaction direction="left-to-right" evidence="15">
        <dbReference type="Rhea" id="RHEA:64145"/>
    </physiologicalReaction>
</comment>
<comment type="catalytic activity">
    <reaction evidence="24">
        <text>L-phenylalanine + (9Z)-octadecenoate = N-(9Z-octadecenoyl)-L-phenylalanine + H2O</text>
        <dbReference type="Rhea" id="RHEA:51300"/>
        <dbReference type="ChEBI" id="CHEBI:15377"/>
        <dbReference type="ChEBI" id="CHEBI:30823"/>
        <dbReference type="ChEBI" id="CHEBI:58095"/>
        <dbReference type="ChEBI" id="CHEBI:134020"/>
    </reaction>
    <physiologicalReaction direction="left-to-right" evidence="24">
        <dbReference type="Rhea" id="RHEA:51301"/>
    </physiologicalReaction>
    <physiologicalReaction direction="right-to-left" evidence="24">
        <dbReference type="Rhea" id="RHEA:51302"/>
    </physiologicalReaction>
</comment>
<dbReference type="Pfam" id="PF07687">
    <property type="entry name" value="M20_dimer"/>
    <property type="match status" value="1"/>
</dbReference>
<evidence type="ECO:0000256" key="24">
    <source>
        <dbReference type="ARBA" id="ARBA00048879"/>
    </source>
</evidence>
<evidence type="ECO:0000256" key="15">
    <source>
        <dbReference type="ARBA" id="ARBA00048145"/>
    </source>
</evidence>
<keyword evidence="30" id="KW-1185">Reference proteome</keyword>
<dbReference type="GO" id="GO:0006520">
    <property type="term" value="P:amino acid metabolic process"/>
    <property type="evidence" value="ECO:0007669"/>
    <property type="project" value="TreeGrafter"/>
</dbReference>
<comment type="catalytic activity">
    <reaction evidence="18">
        <text>an N-acyl-L-amino acid + H2O = an L-alpha-amino acid + a carboxylate</text>
        <dbReference type="Rhea" id="RHEA:15565"/>
        <dbReference type="ChEBI" id="CHEBI:15377"/>
        <dbReference type="ChEBI" id="CHEBI:29067"/>
        <dbReference type="ChEBI" id="CHEBI:59869"/>
        <dbReference type="ChEBI" id="CHEBI:59874"/>
        <dbReference type="EC" id="3.5.1.14"/>
    </reaction>
    <physiologicalReaction direction="left-to-right" evidence="18">
        <dbReference type="Rhea" id="RHEA:15566"/>
    </physiologicalReaction>
    <physiologicalReaction direction="right-to-left" evidence="18">
        <dbReference type="Rhea" id="RHEA:15567"/>
    </physiologicalReaction>
</comment>
<dbReference type="Proteomes" id="UP000749559">
    <property type="component" value="Unassembled WGS sequence"/>
</dbReference>
<dbReference type="InterPro" id="IPR047177">
    <property type="entry name" value="Pept_M20A"/>
</dbReference>
<dbReference type="GO" id="GO:0005576">
    <property type="term" value="C:extracellular region"/>
    <property type="evidence" value="ECO:0007669"/>
    <property type="project" value="UniProtKB-ARBA"/>
</dbReference>
<keyword evidence="5" id="KW-0378">Hydrolase</keyword>
<protein>
    <recommendedName>
        <fullName evidence="28">Peptidase M20 dimerisation domain-containing protein</fullName>
    </recommendedName>
</protein>
<comment type="catalytic activity">
    <reaction evidence="9">
        <text>(9Z)-octadecenoate + glycine = N-(9Z-octadecenoyl)glycine + H2O</text>
        <dbReference type="Rhea" id="RHEA:51316"/>
        <dbReference type="ChEBI" id="CHEBI:15377"/>
        <dbReference type="ChEBI" id="CHEBI:30823"/>
        <dbReference type="ChEBI" id="CHEBI:57305"/>
        <dbReference type="ChEBI" id="CHEBI:133992"/>
    </reaction>
    <physiologicalReaction direction="right-to-left" evidence="9">
        <dbReference type="Rhea" id="RHEA:51318"/>
    </physiologicalReaction>
</comment>
<dbReference type="FunFam" id="3.40.630.10:FF:000027">
    <property type="entry name" value="N-fatty-acyl-amino acid synthase/hydrolase PM20D1"/>
    <property type="match status" value="1"/>
</dbReference>
<comment type="caution">
    <text evidence="29">The sequence shown here is derived from an EMBL/GenBank/DDBJ whole genome shotgun (WGS) entry which is preliminary data.</text>
</comment>
<evidence type="ECO:0000256" key="4">
    <source>
        <dbReference type="ARBA" id="ARBA00022723"/>
    </source>
</evidence>
<comment type="catalytic activity">
    <reaction evidence="22">
        <text>N-(9Z-octadecenoyl)-L-leucine + H2O = L-leucine + (9Z)-octadecenoate</text>
        <dbReference type="Rhea" id="RHEA:51360"/>
        <dbReference type="ChEBI" id="CHEBI:15377"/>
        <dbReference type="ChEBI" id="CHEBI:30823"/>
        <dbReference type="ChEBI" id="CHEBI:57427"/>
        <dbReference type="ChEBI" id="CHEBI:134035"/>
    </reaction>
    <physiologicalReaction direction="left-to-right" evidence="22">
        <dbReference type="Rhea" id="RHEA:51361"/>
    </physiologicalReaction>
    <physiologicalReaction direction="right-to-left" evidence="22">
        <dbReference type="Rhea" id="RHEA:51362"/>
    </physiologicalReaction>
</comment>
<evidence type="ECO:0000256" key="20">
    <source>
        <dbReference type="ARBA" id="ARBA00048729"/>
    </source>
</evidence>
<evidence type="ECO:0000256" key="3">
    <source>
        <dbReference type="ARBA" id="ARBA00022670"/>
    </source>
</evidence>
<reference evidence="29" key="1">
    <citation type="submission" date="2022-03" db="EMBL/GenBank/DDBJ databases">
        <authorList>
            <person name="Martin C."/>
        </authorList>
    </citation>
    <scope>NUCLEOTIDE SEQUENCE</scope>
</reference>
<dbReference type="Gene3D" id="3.40.630.10">
    <property type="entry name" value="Zn peptidases"/>
    <property type="match status" value="1"/>
</dbReference>
<evidence type="ECO:0000313" key="30">
    <source>
        <dbReference type="Proteomes" id="UP000749559"/>
    </source>
</evidence>
<sequence>MGKTTLLLGGFFLILFLIIIIRTLTFGDKPPGVIDCDPKDTDFIKAEGDVLENFRKALQFETIARKEHDFNREPMLQYVEFIKSSYPAIHGSPLVTMETVANYSLLYRIEGSQSALTPYLLMAHLDVVPISHETWEAPPFAADIINGFIYGRGTIDDKHMVMGILEALEYLLKKGHRPKRSFYIAFGHDEEVNGIEGAQSIGHILESRGLQFEYIVDEGLTVVDGVINGMEGPVALIGTSEKGYLTLELSVQTQGGHSSMPGKESSIGILANAIARLENSPQPSMFGTGPERGLFEQLAPHMKLGFKTLMSNLWLFSPLVTMVLSWKPSSNAMVRTTTAVTEFHAGIKSNVLAPKATATVNHRVHPGQTLQQVIEHDRYVINDPRVEIRTVKSVEAHPVSPYDTKAKGYQTIKKSIRQVFHKAVVAPGLMIGNTDTKHYLKLSKNIYRFSPTYMYPEDLPRFHGVNERISVKNYEQAINYYYHLMKNSDDMGVPEQHQHSSEL</sequence>
<comment type="catalytic activity">
    <reaction evidence="26">
        <text>N-(9Z-octadecenoyl)-L-lysine + H2O = L-lysine + (9Z)-octadecenoate</text>
        <dbReference type="Rhea" id="RHEA:64192"/>
        <dbReference type="ChEBI" id="CHEBI:15377"/>
        <dbReference type="ChEBI" id="CHEBI:30823"/>
        <dbReference type="ChEBI" id="CHEBI:32551"/>
        <dbReference type="ChEBI" id="CHEBI:149731"/>
    </reaction>
    <physiologicalReaction direction="left-to-right" evidence="26">
        <dbReference type="Rhea" id="RHEA:64193"/>
    </physiologicalReaction>
</comment>
<proteinExistence type="inferred from homology"/>
<evidence type="ECO:0000256" key="10">
    <source>
        <dbReference type="ARBA" id="ARBA00047567"/>
    </source>
</evidence>
<comment type="similarity">
    <text evidence="2">Belongs to the peptidase M20A family.</text>
</comment>